<dbReference type="Proteomes" id="UP000765509">
    <property type="component" value="Unassembled WGS sequence"/>
</dbReference>
<reference evidence="1" key="1">
    <citation type="submission" date="2021-03" db="EMBL/GenBank/DDBJ databases">
        <title>Draft genome sequence of rust myrtle Austropuccinia psidii MF-1, a brazilian biotype.</title>
        <authorList>
            <person name="Quecine M.C."/>
            <person name="Pachon D.M.R."/>
            <person name="Bonatelli M.L."/>
            <person name="Correr F.H."/>
            <person name="Franceschini L.M."/>
            <person name="Leite T.F."/>
            <person name="Margarido G.R.A."/>
            <person name="Almeida C.A."/>
            <person name="Ferrarezi J.A."/>
            <person name="Labate C.A."/>
        </authorList>
    </citation>
    <scope>NUCLEOTIDE SEQUENCE</scope>
    <source>
        <strain evidence="1">MF-1</strain>
    </source>
</reference>
<keyword evidence="2" id="KW-1185">Reference proteome</keyword>
<evidence type="ECO:0000313" key="1">
    <source>
        <dbReference type="EMBL" id="MBW0587104.1"/>
    </source>
</evidence>
<dbReference type="EMBL" id="AVOT02125904">
    <property type="protein sequence ID" value="MBW0587104.1"/>
    <property type="molecule type" value="Genomic_DNA"/>
</dbReference>
<gene>
    <name evidence="1" type="ORF">O181_126819</name>
</gene>
<sequence length="126" mass="14462">MGMRQAGVSIRGISNDTHVAKSTVWGIINQYNQRGHCKNNNKPGWKLILDDNNHANIDAYLVDNQQATLAELVDTIPKLHLWNPHQWGCIIWTYECSFELGKKSNQVPVWRTPNKKYDLANLQVNH</sequence>
<dbReference type="AlphaFoldDB" id="A0A9Q3Q6J9"/>
<comment type="caution">
    <text evidence="1">The sequence shown here is derived from an EMBL/GenBank/DDBJ whole genome shotgun (WGS) entry which is preliminary data.</text>
</comment>
<dbReference type="InterPro" id="IPR009057">
    <property type="entry name" value="Homeodomain-like_sf"/>
</dbReference>
<name>A0A9Q3Q6J9_9BASI</name>
<proteinExistence type="predicted"/>
<protein>
    <submittedName>
        <fullName evidence="1">Uncharacterized protein</fullName>
    </submittedName>
</protein>
<dbReference type="SUPFAM" id="SSF46689">
    <property type="entry name" value="Homeodomain-like"/>
    <property type="match status" value="1"/>
</dbReference>
<organism evidence="1 2">
    <name type="scientific">Austropuccinia psidii MF-1</name>
    <dbReference type="NCBI Taxonomy" id="1389203"/>
    <lineage>
        <taxon>Eukaryota</taxon>
        <taxon>Fungi</taxon>
        <taxon>Dikarya</taxon>
        <taxon>Basidiomycota</taxon>
        <taxon>Pucciniomycotina</taxon>
        <taxon>Pucciniomycetes</taxon>
        <taxon>Pucciniales</taxon>
        <taxon>Sphaerophragmiaceae</taxon>
        <taxon>Austropuccinia</taxon>
    </lineage>
</organism>
<evidence type="ECO:0000313" key="2">
    <source>
        <dbReference type="Proteomes" id="UP000765509"/>
    </source>
</evidence>
<accession>A0A9Q3Q6J9</accession>